<comment type="subcellular location">
    <subcellularLocation>
        <location evidence="5">Cytoplasm</location>
    </subcellularLocation>
</comment>
<dbReference type="EMBL" id="JAVREJ010000013">
    <property type="protein sequence ID" value="MDT0351465.1"/>
    <property type="molecule type" value="Genomic_DNA"/>
</dbReference>
<name>A0ABU2NBY8_9PSEU</name>
<comment type="caution">
    <text evidence="6">The sequence shown here is derived from an EMBL/GenBank/DDBJ whole genome shotgun (WGS) entry which is preliminary data.</text>
</comment>
<dbReference type="GO" id="GO:0030798">
    <property type="term" value="F:trans-aconitate 2-methyltransferase activity"/>
    <property type="evidence" value="ECO:0007669"/>
    <property type="project" value="UniProtKB-EC"/>
</dbReference>
<dbReference type="CDD" id="cd02440">
    <property type="entry name" value="AdoMet_MTases"/>
    <property type="match status" value="1"/>
</dbReference>
<evidence type="ECO:0000256" key="2">
    <source>
        <dbReference type="ARBA" id="ARBA00022603"/>
    </source>
</evidence>
<dbReference type="PANTHER" id="PTHR43861:SF1">
    <property type="entry name" value="TRANS-ACONITATE 2-METHYLTRANSFERASE"/>
    <property type="match status" value="1"/>
</dbReference>
<sequence>MSTTWNPTAYLAFADHRGRPFHDLLARIGADAPRRVVDLGCGPGNLTTLLAARWPGTSVEALDSSAEMVEAARGRGINARRADVAEWMPGPDTDVVISNAVLQWVPSHRELLPRWVAALPAGAELAMQVPGNFGAPSHVLVRNLAAEQGLELRGDETVAEPADYAALLSATGAEADVWETTYLHRLTGPDPVLEWISSTALRPVRDALDPDAYSAFRAELAPRLRAAYPAQADGTTWFPFRRIFAVARVPLDSWG</sequence>
<dbReference type="EC" id="2.1.1.144" evidence="5"/>
<comment type="similarity">
    <text evidence="5">Belongs to the methyltransferase superfamily. Tam family.</text>
</comment>
<keyword evidence="1 5" id="KW-0963">Cytoplasm</keyword>
<gene>
    <name evidence="5" type="primary">tam</name>
    <name evidence="6" type="ORF">RM445_18195</name>
</gene>
<keyword evidence="4 5" id="KW-0949">S-adenosyl-L-methionine</keyword>
<dbReference type="HAMAP" id="MF_00560">
    <property type="entry name" value="Tran_acon_Me_trans"/>
    <property type="match status" value="1"/>
</dbReference>
<protein>
    <recommendedName>
        <fullName evidence="5">Trans-aconitate 2-methyltransferase</fullName>
        <ecNumber evidence="5">2.1.1.144</ecNumber>
    </recommendedName>
</protein>
<accession>A0ABU2NBY8</accession>
<evidence type="ECO:0000256" key="3">
    <source>
        <dbReference type="ARBA" id="ARBA00022679"/>
    </source>
</evidence>
<evidence type="ECO:0000256" key="4">
    <source>
        <dbReference type="ARBA" id="ARBA00022691"/>
    </source>
</evidence>
<dbReference type="Gene3D" id="1.10.150.290">
    <property type="entry name" value="S-adenosyl-L-methionine-dependent methyltransferases"/>
    <property type="match status" value="1"/>
</dbReference>
<dbReference type="NCBIfam" id="NF010703">
    <property type="entry name" value="PRK14103.1"/>
    <property type="match status" value="1"/>
</dbReference>
<comment type="function">
    <text evidence="5">Catalyzes the S-adenosylmethionine monomethyl esterification of trans-aconitate.</text>
</comment>
<evidence type="ECO:0000313" key="6">
    <source>
        <dbReference type="EMBL" id="MDT0351465.1"/>
    </source>
</evidence>
<keyword evidence="2 5" id="KW-0489">Methyltransferase</keyword>
<dbReference type="InterPro" id="IPR029063">
    <property type="entry name" value="SAM-dependent_MTases_sf"/>
</dbReference>
<organism evidence="6 7">
    <name type="scientific">Pseudonocardia charpentierae</name>
    <dbReference type="NCBI Taxonomy" id="3075545"/>
    <lineage>
        <taxon>Bacteria</taxon>
        <taxon>Bacillati</taxon>
        <taxon>Actinomycetota</taxon>
        <taxon>Actinomycetes</taxon>
        <taxon>Pseudonocardiales</taxon>
        <taxon>Pseudonocardiaceae</taxon>
        <taxon>Pseudonocardia</taxon>
    </lineage>
</organism>
<keyword evidence="7" id="KW-1185">Reference proteome</keyword>
<dbReference type="Pfam" id="PF13489">
    <property type="entry name" value="Methyltransf_23"/>
    <property type="match status" value="1"/>
</dbReference>
<evidence type="ECO:0000313" key="7">
    <source>
        <dbReference type="Proteomes" id="UP001183202"/>
    </source>
</evidence>
<dbReference type="InterPro" id="IPR023506">
    <property type="entry name" value="Trans-aconitate_MeTrfase"/>
</dbReference>
<proteinExistence type="inferred from homology"/>
<keyword evidence="3 5" id="KW-0808">Transferase</keyword>
<evidence type="ECO:0000256" key="5">
    <source>
        <dbReference type="HAMAP-Rule" id="MF_00560"/>
    </source>
</evidence>
<evidence type="ECO:0000256" key="1">
    <source>
        <dbReference type="ARBA" id="ARBA00022490"/>
    </source>
</evidence>
<dbReference type="InterPro" id="IPR023149">
    <property type="entry name" value="Trans_acon_MeTrfase_C"/>
</dbReference>
<dbReference type="PANTHER" id="PTHR43861">
    <property type="entry name" value="TRANS-ACONITATE 2-METHYLTRANSFERASE-RELATED"/>
    <property type="match status" value="1"/>
</dbReference>
<dbReference type="GO" id="GO:0032259">
    <property type="term" value="P:methylation"/>
    <property type="evidence" value="ECO:0007669"/>
    <property type="project" value="UniProtKB-KW"/>
</dbReference>
<dbReference type="RefSeq" id="WP_311557793.1">
    <property type="nucleotide sequence ID" value="NZ_JAVREJ010000013.1"/>
</dbReference>
<dbReference type="SUPFAM" id="SSF53335">
    <property type="entry name" value="S-adenosyl-L-methionine-dependent methyltransferases"/>
    <property type="match status" value="1"/>
</dbReference>
<comment type="catalytic activity">
    <reaction evidence="5">
        <text>trans-aconitate + S-adenosyl-L-methionine = (E)-3-(methoxycarbonyl)pent-2-enedioate + S-adenosyl-L-homocysteine</text>
        <dbReference type="Rhea" id="RHEA:14969"/>
        <dbReference type="ChEBI" id="CHEBI:15708"/>
        <dbReference type="ChEBI" id="CHEBI:57470"/>
        <dbReference type="ChEBI" id="CHEBI:57856"/>
        <dbReference type="ChEBI" id="CHEBI:59789"/>
        <dbReference type="EC" id="2.1.1.144"/>
    </reaction>
</comment>
<dbReference type="Proteomes" id="UP001183202">
    <property type="component" value="Unassembled WGS sequence"/>
</dbReference>
<dbReference type="Gene3D" id="3.40.50.150">
    <property type="entry name" value="Vaccinia Virus protein VP39"/>
    <property type="match status" value="1"/>
</dbReference>
<reference evidence="7" key="1">
    <citation type="submission" date="2023-07" db="EMBL/GenBank/DDBJ databases">
        <title>30 novel species of actinomycetes from the DSMZ collection.</title>
        <authorList>
            <person name="Nouioui I."/>
        </authorList>
    </citation>
    <scope>NUCLEOTIDE SEQUENCE [LARGE SCALE GENOMIC DNA]</scope>
    <source>
        <strain evidence="7">DSM 45834</strain>
    </source>
</reference>